<evidence type="ECO:0000256" key="1">
    <source>
        <dbReference type="ARBA" id="ARBA00004236"/>
    </source>
</evidence>
<keyword evidence="14" id="KW-1185">Reference proteome</keyword>
<comment type="subcellular location">
    <subcellularLocation>
        <location evidence="1">Cell membrane</location>
    </subcellularLocation>
    <subcellularLocation>
        <location evidence="2">Cytoplasm</location>
    </subcellularLocation>
</comment>
<dbReference type="SUPFAM" id="SSF48452">
    <property type="entry name" value="TPR-like"/>
    <property type="match status" value="2"/>
</dbReference>
<comment type="similarity">
    <text evidence="3">Belongs to the GPSM family.</text>
</comment>
<dbReference type="GO" id="GO:0005886">
    <property type="term" value="C:plasma membrane"/>
    <property type="evidence" value="ECO:0007669"/>
    <property type="project" value="UniProtKB-SubCell"/>
</dbReference>
<reference evidence="13" key="1">
    <citation type="submission" date="2021-01" db="UniProtKB">
        <authorList>
            <consortium name="EnsemblMetazoa"/>
        </authorList>
    </citation>
    <scope>IDENTIFICATION</scope>
</reference>
<dbReference type="SMR" id="A0A7M7QXJ4"/>
<dbReference type="GO" id="GO:0001965">
    <property type="term" value="F:G-protein alpha-subunit binding"/>
    <property type="evidence" value="ECO:0007669"/>
    <property type="project" value="TreeGrafter"/>
</dbReference>
<feature type="region of interest" description="Disordered" evidence="12">
    <location>
        <begin position="411"/>
        <end position="474"/>
    </location>
</feature>
<dbReference type="FunCoup" id="A0A7M7QXJ4">
    <property type="interactions" value="456"/>
</dbReference>
<dbReference type="RefSeq" id="XP_032455230.1">
    <property type="nucleotide sequence ID" value="XM_032599339.1"/>
</dbReference>
<dbReference type="PROSITE" id="PS50877">
    <property type="entry name" value="GOLOCO"/>
    <property type="match status" value="3"/>
</dbReference>
<feature type="compositionally biased region" description="Low complexity" evidence="12">
    <location>
        <begin position="390"/>
        <end position="401"/>
    </location>
</feature>
<dbReference type="Pfam" id="PF13424">
    <property type="entry name" value="TPR_12"/>
    <property type="match status" value="3"/>
</dbReference>
<keyword evidence="11" id="KW-0175">Coiled coil</keyword>
<keyword evidence="7" id="KW-0677">Repeat</keyword>
<organism evidence="13 14">
    <name type="scientific">Nasonia vitripennis</name>
    <name type="common">Parasitic wasp</name>
    <dbReference type="NCBI Taxonomy" id="7425"/>
    <lineage>
        <taxon>Eukaryota</taxon>
        <taxon>Metazoa</taxon>
        <taxon>Ecdysozoa</taxon>
        <taxon>Arthropoda</taxon>
        <taxon>Hexapoda</taxon>
        <taxon>Insecta</taxon>
        <taxon>Pterygota</taxon>
        <taxon>Neoptera</taxon>
        <taxon>Endopterygota</taxon>
        <taxon>Hymenoptera</taxon>
        <taxon>Apocrita</taxon>
        <taxon>Proctotrupomorpha</taxon>
        <taxon>Chalcidoidea</taxon>
        <taxon>Pteromalidae</taxon>
        <taxon>Pteromalinae</taxon>
        <taxon>Nasonia</taxon>
    </lineage>
</organism>
<dbReference type="PROSITE" id="PS50005">
    <property type="entry name" value="TPR"/>
    <property type="match status" value="4"/>
</dbReference>
<feature type="region of interest" description="Disordered" evidence="12">
    <location>
        <begin position="387"/>
        <end position="406"/>
    </location>
</feature>
<evidence type="ECO:0008006" key="15">
    <source>
        <dbReference type="Google" id="ProtNLM"/>
    </source>
</evidence>
<feature type="region of interest" description="Disordered" evidence="12">
    <location>
        <begin position="542"/>
        <end position="598"/>
    </location>
</feature>
<dbReference type="PANTHER" id="PTHR45954:SF1">
    <property type="entry name" value="LD33695P"/>
    <property type="match status" value="1"/>
</dbReference>
<evidence type="ECO:0000256" key="2">
    <source>
        <dbReference type="ARBA" id="ARBA00004496"/>
    </source>
</evidence>
<dbReference type="GeneID" id="100122137"/>
<name>A0A7M7QXJ4_NASVI</name>
<dbReference type="KEGG" id="nvi:100122137"/>
<feature type="repeat" description="TPR" evidence="10">
    <location>
        <begin position="64"/>
        <end position="97"/>
    </location>
</feature>
<feature type="repeat" description="TPR" evidence="10">
    <location>
        <begin position="240"/>
        <end position="273"/>
    </location>
</feature>
<evidence type="ECO:0000256" key="12">
    <source>
        <dbReference type="SAM" id="MobiDB-lite"/>
    </source>
</evidence>
<keyword evidence="4" id="KW-1003">Cell membrane</keyword>
<dbReference type="InterPro" id="IPR019734">
    <property type="entry name" value="TPR_rpt"/>
</dbReference>
<dbReference type="InterPro" id="IPR003109">
    <property type="entry name" value="GoLoco_motif"/>
</dbReference>
<keyword evidence="9" id="KW-0472">Membrane</keyword>
<dbReference type="SMART" id="SM00390">
    <property type="entry name" value="GoLoco"/>
    <property type="match status" value="3"/>
</dbReference>
<evidence type="ECO:0000256" key="4">
    <source>
        <dbReference type="ARBA" id="ARBA00022475"/>
    </source>
</evidence>
<evidence type="ECO:0000256" key="6">
    <source>
        <dbReference type="ARBA" id="ARBA00022553"/>
    </source>
</evidence>
<evidence type="ECO:0000256" key="5">
    <source>
        <dbReference type="ARBA" id="ARBA00022490"/>
    </source>
</evidence>
<dbReference type="Pfam" id="PF02188">
    <property type="entry name" value="GoLoco"/>
    <property type="match status" value="2"/>
</dbReference>
<dbReference type="GO" id="GO:0005092">
    <property type="term" value="F:GDP-dissociation inhibitor activity"/>
    <property type="evidence" value="ECO:0007669"/>
    <property type="project" value="TreeGrafter"/>
</dbReference>
<evidence type="ECO:0000313" key="13">
    <source>
        <dbReference type="EnsemblMetazoa" id="XP_032455230"/>
    </source>
</evidence>
<dbReference type="GO" id="GO:0005938">
    <property type="term" value="C:cell cortex"/>
    <property type="evidence" value="ECO:0007669"/>
    <property type="project" value="TreeGrafter"/>
</dbReference>
<dbReference type="OrthoDB" id="286233at2759"/>
<accession>A0A7M7QXJ4</accession>
<dbReference type="InterPro" id="IPR011990">
    <property type="entry name" value="TPR-like_helical_dom_sf"/>
</dbReference>
<dbReference type="Pfam" id="PF13374">
    <property type="entry name" value="TPR_10"/>
    <property type="match status" value="1"/>
</dbReference>
<keyword evidence="6" id="KW-0597">Phosphoprotein</keyword>
<dbReference type="EnsemblMetazoa" id="XM_032599339">
    <property type="protein sequence ID" value="XP_032455230"/>
    <property type="gene ID" value="LOC100122137"/>
</dbReference>
<dbReference type="Gene3D" id="1.25.40.10">
    <property type="entry name" value="Tetratricopeptide repeat domain"/>
    <property type="match status" value="3"/>
</dbReference>
<feature type="repeat" description="TPR" evidence="10">
    <location>
        <begin position="280"/>
        <end position="313"/>
    </location>
</feature>
<dbReference type="GO" id="GO:0000132">
    <property type="term" value="P:establishment of mitotic spindle orientation"/>
    <property type="evidence" value="ECO:0007669"/>
    <property type="project" value="TreeGrafter"/>
</dbReference>
<evidence type="ECO:0000256" key="8">
    <source>
        <dbReference type="ARBA" id="ARBA00022803"/>
    </source>
</evidence>
<keyword evidence="8 10" id="KW-0802">TPR repeat</keyword>
<dbReference type="PANTHER" id="PTHR45954">
    <property type="entry name" value="LD33695P"/>
    <property type="match status" value="1"/>
</dbReference>
<evidence type="ECO:0000256" key="11">
    <source>
        <dbReference type="SAM" id="Coils"/>
    </source>
</evidence>
<dbReference type="InterPro" id="IPR052386">
    <property type="entry name" value="GPSM"/>
</dbReference>
<feature type="repeat" description="TPR" evidence="10">
    <location>
        <begin position="200"/>
        <end position="233"/>
    </location>
</feature>
<keyword evidence="5" id="KW-0963">Cytoplasm</keyword>
<dbReference type="Proteomes" id="UP000002358">
    <property type="component" value="Chromosome 4"/>
</dbReference>
<evidence type="ECO:0000256" key="9">
    <source>
        <dbReference type="ARBA" id="ARBA00023136"/>
    </source>
</evidence>
<dbReference type="SMART" id="SM00028">
    <property type="entry name" value="TPR"/>
    <property type="match status" value="6"/>
</dbReference>
<feature type="compositionally biased region" description="Basic and acidic residues" evidence="12">
    <location>
        <begin position="582"/>
        <end position="598"/>
    </location>
</feature>
<evidence type="ECO:0000313" key="14">
    <source>
        <dbReference type="Proteomes" id="UP000002358"/>
    </source>
</evidence>
<dbReference type="InParanoid" id="A0A7M7QXJ4"/>
<dbReference type="FunFam" id="1.25.40.10:FF:000043">
    <property type="entry name" value="G-protein-signaling modulator 2 isoform X1"/>
    <property type="match status" value="1"/>
</dbReference>
<dbReference type="AlphaFoldDB" id="A0A7M7QXJ4"/>
<evidence type="ECO:0000256" key="3">
    <source>
        <dbReference type="ARBA" id="ARBA00006600"/>
    </source>
</evidence>
<protein>
    <recommendedName>
        <fullName evidence="15">G-protein-signaling modulator 2</fullName>
    </recommendedName>
</protein>
<sequence length="598" mass="66967">MKMSSTVGVKNVPTENQTSCSDTNMCLELALEGERLCEAGKPGAGVAFFQAALQAGTDDLQILSDIYSQLGNAYFNLGDYAMAMKFHKRDLALARFMEDRLGEAESSGNLGITLKAMGQFDEAMICCKRHLEISREIGDKPSEGRALYNLGNVYLARGQKSSRAGHQGTEEVKECLQQAANNYQENLELMKELGDSAAQGRACGNLGNTYYLLGDFQKAISCYKERLKIARQFGDKTAERRTSNKLGNSHVSLGEFEKAAQHYRRTLMLAQELGDQAFEAQACYSLGNTYVQLQNYSAAIEYYLRHLLIAQQLKDRVGEGRGCWFLTEAYSAVSNYEQSLYYAKLHLQISSELGDSMGEATAQMNVSNLQKMLGIEKIDDEKENVLNTVSDDTSGSSGSSSRTYRLRRESMENLDLMKLTPDGKAKVPEQPLRLRAGKTPQMSQKAKNSRRINDQMKKKSSLNQNKAGNKDKDEEDLMQLIAGMQSKRMDEQRVALPYLPGLNTTKRKTPVESSNQSLVEEDSFFEKLVRCQSYRLEDQRSTLPNCPRLKDDDQENNENAASGATIPEEDLFALIQRLQAGRMEDQRAKGPDELQRHR</sequence>
<feature type="coiled-coil region" evidence="11">
    <location>
        <begin position="166"/>
        <end position="193"/>
    </location>
</feature>
<evidence type="ECO:0000256" key="7">
    <source>
        <dbReference type="ARBA" id="ARBA00022737"/>
    </source>
</evidence>
<proteinExistence type="inferred from homology"/>
<evidence type="ECO:0000256" key="10">
    <source>
        <dbReference type="PROSITE-ProRule" id="PRU00339"/>
    </source>
</evidence>